<dbReference type="Proteomes" id="UP000576087">
    <property type="component" value="Unassembled WGS sequence"/>
</dbReference>
<accession>A0A7W6TDR0</accession>
<dbReference type="Proteomes" id="UP000524535">
    <property type="component" value="Unassembled WGS sequence"/>
</dbReference>
<dbReference type="AlphaFoldDB" id="A0A7W6TDR0"/>
<evidence type="ECO:0000256" key="4">
    <source>
        <dbReference type="ARBA" id="ARBA00022723"/>
    </source>
</evidence>
<dbReference type="Proteomes" id="UP000520770">
    <property type="component" value="Unassembled WGS sequence"/>
</dbReference>
<sequence length="143" mass="16174">MATLIDTNILVDLAVGDPHWLEWSRRQLLAAMARGSVVINQIIFSEFSYRYDELETVDALLPRNQFIRENLPWSAAFAASYAFRRYGSAGGQRDRVLPDFLIGAHATIRGYTLLTRDPSGYRRYFPGIDLIAPDTHPLSGKQT</sequence>
<keyword evidence="4" id="KW-0479">Metal-binding</keyword>
<comment type="cofactor">
    <cofactor evidence="1">
        <name>Mg(2+)</name>
        <dbReference type="ChEBI" id="CHEBI:18420"/>
    </cofactor>
</comment>
<evidence type="ECO:0000256" key="7">
    <source>
        <dbReference type="ARBA" id="ARBA00038093"/>
    </source>
</evidence>
<evidence type="ECO:0000259" key="8">
    <source>
        <dbReference type="Pfam" id="PF01850"/>
    </source>
</evidence>
<evidence type="ECO:0000313" key="11">
    <source>
        <dbReference type="EMBL" id="MBB4445471.1"/>
    </source>
</evidence>
<dbReference type="Pfam" id="PF01850">
    <property type="entry name" value="PIN"/>
    <property type="match status" value="1"/>
</dbReference>
<evidence type="ECO:0000313" key="14">
    <source>
        <dbReference type="Proteomes" id="UP000576087"/>
    </source>
</evidence>
<comment type="similarity">
    <text evidence="7">Belongs to the PINc/VapC protein family.</text>
</comment>
<evidence type="ECO:0000256" key="3">
    <source>
        <dbReference type="ARBA" id="ARBA00022722"/>
    </source>
</evidence>
<evidence type="ECO:0000313" key="13">
    <source>
        <dbReference type="Proteomes" id="UP000524535"/>
    </source>
</evidence>
<evidence type="ECO:0000313" key="9">
    <source>
        <dbReference type="EMBL" id="MBB4346823.1"/>
    </source>
</evidence>
<dbReference type="GO" id="GO:0046872">
    <property type="term" value="F:metal ion binding"/>
    <property type="evidence" value="ECO:0007669"/>
    <property type="project" value="UniProtKB-KW"/>
</dbReference>
<evidence type="ECO:0000313" key="12">
    <source>
        <dbReference type="Proteomes" id="UP000520770"/>
    </source>
</evidence>
<dbReference type="CDD" id="cd09854">
    <property type="entry name" value="PIN_VapC-like"/>
    <property type="match status" value="1"/>
</dbReference>
<dbReference type="Gene3D" id="3.40.50.1010">
    <property type="entry name" value="5'-nuclease"/>
    <property type="match status" value="1"/>
</dbReference>
<evidence type="ECO:0000256" key="2">
    <source>
        <dbReference type="ARBA" id="ARBA00022649"/>
    </source>
</evidence>
<dbReference type="InterPro" id="IPR050556">
    <property type="entry name" value="Type_II_TA_system_RNase"/>
</dbReference>
<reference evidence="12 13" key="1">
    <citation type="submission" date="2020-08" db="EMBL/GenBank/DDBJ databases">
        <title>Genomic Encyclopedia of Type Strains, Phase IV (KMG-V): Genome sequencing to study the core and pangenomes of soil and plant-associated prokaryotes.</title>
        <authorList>
            <person name="Whitman W."/>
        </authorList>
    </citation>
    <scope>NUCLEOTIDE SEQUENCE [LARGE SCALE GENOMIC DNA]</scope>
    <source>
        <strain evidence="10 13">SEMIA 444</strain>
        <strain evidence="9 12">SEMIA 448</strain>
        <strain evidence="11 14">SEMIA 452</strain>
    </source>
</reference>
<dbReference type="InterPro" id="IPR029060">
    <property type="entry name" value="PIN-like_dom_sf"/>
</dbReference>
<dbReference type="GO" id="GO:0004518">
    <property type="term" value="F:nuclease activity"/>
    <property type="evidence" value="ECO:0007669"/>
    <property type="project" value="UniProtKB-KW"/>
</dbReference>
<keyword evidence="13" id="KW-1185">Reference proteome</keyword>
<protein>
    <recommendedName>
        <fullName evidence="8">PIN domain-containing protein</fullName>
    </recommendedName>
</protein>
<dbReference type="EMBL" id="JACIGW010000001">
    <property type="protein sequence ID" value="MBB4346823.1"/>
    <property type="molecule type" value="Genomic_DNA"/>
</dbReference>
<dbReference type="RefSeq" id="WP_183821135.1">
    <property type="nucleotide sequence ID" value="NZ_JACIGW010000001.1"/>
</dbReference>
<comment type="caution">
    <text evidence="10">The sequence shown here is derived from an EMBL/GenBank/DDBJ whole genome shotgun (WGS) entry which is preliminary data.</text>
</comment>
<name>A0A7W6TDR0_9HYPH</name>
<gene>
    <name evidence="10" type="ORF">GGE31_001254</name>
    <name evidence="9" type="ORF">GGE33_000531</name>
    <name evidence="11" type="ORF">GGE35_001253</name>
</gene>
<dbReference type="EMBL" id="JACIHM010000001">
    <property type="protein sequence ID" value="MBB4445471.1"/>
    <property type="molecule type" value="Genomic_DNA"/>
</dbReference>
<evidence type="ECO:0000256" key="6">
    <source>
        <dbReference type="ARBA" id="ARBA00022842"/>
    </source>
</evidence>
<proteinExistence type="inferred from homology"/>
<feature type="domain" description="PIN" evidence="8">
    <location>
        <begin position="4"/>
        <end position="119"/>
    </location>
</feature>
<dbReference type="PANTHER" id="PTHR33653">
    <property type="entry name" value="RIBONUCLEASE VAPC2"/>
    <property type="match status" value="1"/>
</dbReference>
<dbReference type="InterPro" id="IPR002716">
    <property type="entry name" value="PIN_dom"/>
</dbReference>
<keyword evidence="3" id="KW-0540">Nuclease</keyword>
<dbReference type="SUPFAM" id="SSF88723">
    <property type="entry name" value="PIN domain-like"/>
    <property type="match status" value="1"/>
</dbReference>
<organism evidence="10 13">
    <name type="scientific">Aliirhizobium cellulosilyticum</name>
    <dbReference type="NCBI Taxonomy" id="393664"/>
    <lineage>
        <taxon>Bacteria</taxon>
        <taxon>Pseudomonadati</taxon>
        <taxon>Pseudomonadota</taxon>
        <taxon>Alphaproteobacteria</taxon>
        <taxon>Hyphomicrobiales</taxon>
        <taxon>Rhizobiaceae</taxon>
        <taxon>Aliirhizobium</taxon>
    </lineage>
</organism>
<evidence type="ECO:0000256" key="1">
    <source>
        <dbReference type="ARBA" id="ARBA00001946"/>
    </source>
</evidence>
<dbReference type="EMBL" id="JACIGY010000001">
    <property type="protein sequence ID" value="MBB4410783.1"/>
    <property type="molecule type" value="Genomic_DNA"/>
</dbReference>
<keyword evidence="2" id="KW-1277">Toxin-antitoxin system</keyword>
<keyword evidence="6" id="KW-0460">Magnesium</keyword>
<dbReference type="GO" id="GO:0016787">
    <property type="term" value="F:hydrolase activity"/>
    <property type="evidence" value="ECO:0007669"/>
    <property type="project" value="UniProtKB-KW"/>
</dbReference>
<dbReference type="PANTHER" id="PTHR33653:SF1">
    <property type="entry name" value="RIBONUCLEASE VAPC2"/>
    <property type="match status" value="1"/>
</dbReference>
<evidence type="ECO:0000256" key="5">
    <source>
        <dbReference type="ARBA" id="ARBA00022801"/>
    </source>
</evidence>
<evidence type="ECO:0000313" key="10">
    <source>
        <dbReference type="EMBL" id="MBB4410783.1"/>
    </source>
</evidence>
<keyword evidence="5" id="KW-0378">Hydrolase</keyword>